<sequence length="317" mass="36031">MIPGNSTSTFAPMRAEASVTWGFHSPQHSIHASCYYTGTQSVPRMLRDEGRVHGQGKFCHPLDDKCPLLARPWTFKLSFKLNARFNIVTLNRARQTSTSPLKPRSFVCRLYSPLGSARESLGLKVAAQNQTLPGPIYHSVDLPYPAVRAIVGQHFYFSVYPRFWAWYIVGAFYDIAGNELWHTEIFLTHRDSREYGLESVLLDNRLSQGQFALTGNTTGPSNDITVFNTQAYENISNELYGYNPPFIPPSSTQGISLPVSHSRHNHTSRLTPEQHGYPYPAWPHHPLPVVGTYGYWAPRWHPHFGWVNTFNHHQLPE</sequence>
<gene>
    <name evidence="1" type="ORF">QBC33DRAFT_67379</name>
</gene>
<reference evidence="1" key="1">
    <citation type="submission" date="2023-06" db="EMBL/GenBank/DDBJ databases">
        <title>Genome-scale phylogeny and comparative genomics of the fungal order Sordariales.</title>
        <authorList>
            <consortium name="Lawrence Berkeley National Laboratory"/>
            <person name="Hensen N."/>
            <person name="Bonometti L."/>
            <person name="Westerberg I."/>
            <person name="Brannstrom I.O."/>
            <person name="Guillou S."/>
            <person name="Cros-Aarteil S."/>
            <person name="Calhoun S."/>
            <person name="Haridas S."/>
            <person name="Kuo A."/>
            <person name="Mondo S."/>
            <person name="Pangilinan J."/>
            <person name="Riley R."/>
            <person name="Labutti K."/>
            <person name="Andreopoulos B."/>
            <person name="Lipzen A."/>
            <person name="Chen C."/>
            <person name="Yanf M."/>
            <person name="Daum C."/>
            <person name="Ng V."/>
            <person name="Clum A."/>
            <person name="Steindorff A."/>
            <person name="Ohm R."/>
            <person name="Martin F."/>
            <person name="Silar P."/>
            <person name="Natvig D."/>
            <person name="Lalanne C."/>
            <person name="Gautier V."/>
            <person name="Ament-Velasquez S.L."/>
            <person name="Kruys A."/>
            <person name="Hutchinson M.I."/>
            <person name="Powell A.J."/>
            <person name="Barry K."/>
            <person name="Miller A.N."/>
            <person name="Grigoriev I.V."/>
            <person name="Debuchy R."/>
            <person name="Gladieux P."/>
            <person name="Thoren M.H."/>
            <person name="Johannesson H."/>
        </authorList>
    </citation>
    <scope>NUCLEOTIDE SEQUENCE</scope>
    <source>
        <strain evidence="1">8032-3</strain>
    </source>
</reference>
<dbReference type="AlphaFoldDB" id="A0AAJ0BZI8"/>
<dbReference type="GeneID" id="85316166"/>
<dbReference type="RefSeq" id="XP_060283603.1">
    <property type="nucleotide sequence ID" value="XM_060432979.1"/>
</dbReference>
<comment type="caution">
    <text evidence="1">The sequence shown here is derived from an EMBL/GenBank/DDBJ whole genome shotgun (WGS) entry which is preliminary data.</text>
</comment>
<name>A0AAJ0BZI8_9PEZI</name>
<accession>A0AAJ0BZI8</accession>
<evidence type="ECO:0000313" key="1">
    <source>
        <dbReference type="EMBL" id="KAK1767390.1"/>
    </source>
</evidence>
<organism evidence="1 2">
    <name type="scientific">Phialemonium atrogriseum</name>
    <dbReference type="NCBI Taxonomy" id="1093897"/>
    <lineage>
        <taxon>Eukaryota</taxon>
        <taxon>Fungi</taxon>
        <taxon>Dikarya</taxon>
        <taxon>Ascomycota</taxon>
        <taxon>Pezizomycotina</taxon>
        <taxon>Sordariomycetes</taxon>
        <taxon>Sordariomycetidae</taxon>
        <taxon>Cephalothecales</taxon>
        <taxon>Cephalothecaceae</taxon>
        <taxon>Phialemonium</taxon>
    </lineage>
</organism>
<proteinExistence type="predicted"/>
<dbReference type="EMBL" id="MU839008">
    <property type="protein sequence ID" value="KAK1767390.1"/>
    <property type="molecule type" value="Genomic_DNA"/>
</dbReference>
<keyword evidence="2" id="KW-1185">Reference proteome</keyword>
<evidence type="ECO:0000313" key="2">
    <source>
        <dbReference type="Proteomes" id="UP001244011"/>
    </source>
</evidence>
<dbReference type="Proteomes" id="UP001244011">
    <property type="component" value="Unassembled WGS sequence"/>
</dbReference>
<protein>
    <submittedName>
        <fullName evidence="1">Uncharacterized protein</fullName>
    </submittedName>
</protein>